<dbReference type="OrthoDB" id="1116396at2"/>
<name>A0A2N3I265_9BACT</name>
<evidence type="ECO:0008006" key="3">
    <source>
        <dbReference type="Google" id="ProtNLM"/>
    </source>
</evidence>
<protein>
    <recommendedName>
        <fullName evidence="3">Carboxypeptidase-like regulatory domain-containing protein</fullName>
    </recommendedName>
</protein>
<dbReference type="RefSeq" id="WP_101260549.1">
    <property type="nucleotide sequence ID" value="NZ_MVDD01000003.1"/>
</dbReference>
<keyword evidence="2" id="KW-1185">Reference proteome</keyword>
<dbReference type="Gene3D" id="2.60.40.1120">
    <property type="entry name" value="Carboxypeptidase-like, regulatory domain"/>
    <property type="match status" value="1"/>
</dbReference>
<gene>
    <name evidence="1" type="ORF">BZG02_06210</name>
</gene>
<reference evidence="1 2" key="1">
    <citation type="journal article" date="2017" name="Front. Microbiol.">
        <title>Labilibaculum manganireducens gen. nov., sp. nov. and Labilibaculum filiforme sp. nov., Novel Bacteroidetes Isolated from Subsurface Sediments of the Baltic Sea.</title>
        <authorList>
            <person name="Vandieken V."/>
            <person name="Marshall I.P."/>
            <person name="Niemann H."/>
            <person name="Engelen B."/>
            <person name="Cypionka H."/>
        </authorList>
    </citation>
    <scope>NUCLEOTIDE SEQUENCE [LARGE SCALE GENOMIC DNA]</scope>
    <source>
        <strain evidence="1 2">59.16B</strain>
    </source>
</reference>
<evidence type="ECO:0000313" key="1">
    <source>
        <dbReference type="EMBL" id="PKQ64404.1"/>
    </source>
</evidence>
<dbReference type="InterPro" id="IPR008969">
    <property type="entry name" value="CarboxyPept-like_regulatory"/>
</dbReference>
<dbReference type="Pfam" id="PF13715">
    <property type="entry name" value="CarbopepD_reg_2"/>
    <property type="match status" value="1"/>
</dbReference>
<organism evidence="1 2">
    <name type="scientific">Labilibaculum filiforme</name>
    <dbReference type="NCBI Taxonomy" id="1940526"/>
    <lineage>
        <taxon>Bacteria</taxon>
        <taxon>Pseudomonadati</taxon>
        <taxon>Bacteroidota</taxon>
        <taxon>Bacteroidia</taxon>
        <taxon>Marinilabiliales</taxon>
        <taxon>Marinifilaceae</taxon>
        <taxon>Labilibaculum</taxon>
    </lineage>
</organism>
<comment type="caution">
    <text evidence="1">The sequence shown here is derived from an EMBL/GenBank/DDBJ whole genome shotgun (WGS) entry which is preliminary data.</text>
</comment>
<dbReference type="Proteomes" id="UP000233535">
    <property type="component" value="Unassembled WGS sequence"/>
</dbReference>
<accession>A0A2N3I265</accession>
<dbReference type="EMBL" id="MVDD01000003">
    <property type="protein sequence ID" value="PKQ64404.1"/>
    <property type="molecule type" value="Genomic_DNA"/>
</dbReference>
<dbReference type="SUPFAM" id="SSF49464">
    <property type="entry name" value="Carboxypeptidase regulatory domain-like"/>
    <property type="match status" value="1"/>
</dbReference>
<evidence type="ECO:0000313" key="2">
    <source>
        <dbReference type="Proteomes" id="UP000233535"/>
    </source>
</evidence>
<sequence length="305" mass="34937">MQKSIKSQQEMHRVFRNFIENNLDKLMAISIIKEIIEVQLNNMTHFDTLWEQSQMNHRGTTITKHNTKELAAKYLNRINLLFYNYCLKNSKLEDSANLKGSIPYYMNLSDENFISKLNFSCKFGEALGENLAETAVSAEELADLKLLHESYIKLAPRPREMQSSLKLSNLELKKTGANILNINKTRLNNVMQSLFSLSEPEFYKSYLQATSIEKYSNRKIAVAGSICDKNTHLPVQRAHILIPEINLDHICTSKKGSFRISKLNPGTYQVQIQALPYKTIELELVHCGGETNLLEIEMETENEAS</sequence>
<proteinExistence type="predicted"/>
<dbReference type="AlphaFoldDB" id="A0A2N3I265"/>